<dbReference type="EMBL" id="CP098024">
    <property type="protein sequence ID" value="WKD51707.1"/>
    <property type="molecule type" value="Genomic_DNA"/>
</dbReference>
<evidence type="ECO:0000313" key="1">
    <source>
        <dbReference type="EMBL" id="WKD51707.1"/>
    </source>
</evidence>
<dbReference type="Proteomes" id="UP001321520">
    <property type="component" value="Plasmid unnamed"/>
</dbReference>
<keyword evidence="2" id="KW-1185">Reference proteome</keyword>
<name>A0ABY9EH90_9GAMM</name>
<accession>A0ABY9EH90</accession>
<evidence type="ECO:0000313" key="2">
    <source>
        <dbReference type="Proteomes" id="UP001321520"/>
    </source>
</evidence>
<organism evidence="1 2">
    <name type="scientific">Microbulbifer spongiae</name>
    <dbReference type="NCBI Taxonomy" id="2944933"/>
    <lineage>
        <taxon>Bacteria</taxon>
        <taxon>Pseudomonadati</taxon>
        <taxon>Pseudomonadota</taxon>
        <taxon>Gammaproteobacteria</taxon>
        <taxon>Cellvibrionales</taxon>
        <taxon>Microbulbiferaceae</taxon>
        <taxon>Microbulbifer</taxon>
    </lineage>
</organism>
<geneLocation type="plasmid" evidence="1 2">
    <name>unnamed</name>
</geneLocation>
<keyword evidence="1" id="KW-0614">Plasmid</keyword>
<evidence type="ECO:0008006" key="3">
    <source>
        <dbReference type="Google" id="ProtNLM"/>
    </source>
</evidence>
<sequence>MEVGDIRLENARQLSKKFNNLKEFSEALGMAPSQISQLIGPNPRRRIGTTVARRIETACSKEKGWLDVAHKEKSSTVTTESGVDIDLLVDCISAVEGKVTELKIKNMPTEARARAIATVYAYTEQSNSVEVMDPSFAIRMVYRGK</sequence>
<proteinExistence type="predicted"/>
<protein>
    <recommendedName>
        <fullName evidence="3">XRE family transcriptional regulator</fullName>
    </recommendedName>
</protein>
<gene>
    <name evidence="1" type="ORF">M8T91_18520</name>
</gene>
<dbReference type="RefSeq" id="WP_301419286.1">
    <property type="nucleotide sequence ID" value="NZ_CP098024.1"/>
</dbReference>
<reference evidence="1 2" key="1">
    <citation type="submission" date="2022-05" db="EMBL/GenBank/DDBJ databases">
        <title>Microbulbifer sp. nov., isolated from sponge.</title>
        <authorList>
            <person name="Gao L."/>
        </authorList>
    </citation>
    <scope>NUCLEOTIDE SEQUENCE [LARGE SCALE GENOMIC DNA]</scope>
    <source>
        <strain evidence="1 2">MI-G</strain>
        <plasmid evidence="1 2">unnamed</plasmid>
    </source>
</reference>